<keyword evidence="6 8" id="KW-0503">Monooxygenase</keyword>
<evidence type="ECO:0000256" key="3">
    <source>
        <dbReference type="ARBA" id="ARBA00022617"/>
    </source>
</evidence>
<dbReference type="InterPro" id="IPR017972">
    <property type="entry name" value="Cyt_P450_CS"/>
</dbReference>
<keyword evidence="3 7" id="KW-0349">Heme</keyword>
<evidence type="ECO:0000256" key="4">
    <source>
        <dbReference type="ARBA" id="ARBA00022723"/>
    </source>
</evidence>
<dbReference type="Proteomes" id="UP000616885">
    <property type="component" value="Unassembled WGS sequence"/>
</dbReference>
<comment type="caution">
    <text evidence="9">The sequence shown here is derived from an EMBL/GenBank/DDBJ whole genome shotgun (WGS) entry which is preliminary data.</text>
</comment>
<comment type="cofactor">
    <cofactor evidence="1 7">
        <name>heme</name>
        <dbReference type="ChEBI" id="CHEBI:30413"/>
    </cofactor>
</comment>
<dbReference type="Gene3D" id="1.10.630.10">
    <property type="entry name" value="Cytochrome P450"/>
    <property type="match status" value="1"/>
</dbReference>
<dbReference type="GO" id="GO:0016705">
    <property type="term" value="F:oxidoreductase activity, acting on paired donors, with incorporation or reduction of molecular oxygen"/>
    <property type="evidence" value="ECO:0007669"/>
    <property type="project" value="InterPro"/>
</dbReference>
<reference evidence="9" key="1">
    <citation type="submission" date="2020-10" db="EMBL/GenBank/DDBJ databases">
        <title>High-Quality Genome Resource of Clonostachys rosea strain S41 by Oxford Nanopore Long-Read Sequencing.</title>
        <authorList>
            <person name="Wang H."/>
        </authorList>
    </citation>
    <scope>NUCLEOTIDE SEQUENCE</scope>
    <source>
        <strain evidence="9">S41</strain>
    </source>
</reference>
<dbReference type="PANTHER" id="PTHR24305">
    <property type="entry name" value="CYTOCHROME P450"/>
    <property type="match status" value="1"/>
</dbReference>
<dbReference type="PANTHER" id="PTHR24305:SF166">
    <property type="entry name" value="CYTOCHROME P450 12A4, MITOCHONDRIAL-RELATED"/>
    <property type="match status" value="1"/>
</dbReference>
<dbReference type="PROSITE" id="PS00086">
    <property type="entry name" value="CYTOCHROME_P450"/>
    <property type="match status" value="1"/>
</dbReference>
<organism evidence="9 10">
    <name type="scientific">Bionectria ochroleuca</name>
    <name type="common">Gliocladium roseum</name>
    <dbReference type="NCBI Taxonomy" id="29856"/>
    <lineage>
        <taxon>Eukaryota</taxon>
        <taxon>Fungi</taxon>
        <taxon>Dikarya</taxon>
        <taxon>Ascomycota</taxon>
        <taxon>Pezizomycotina</taxon>
        <taxon>Sordariomycetes</taxon>
        <taxon>Hypocreomycetidae</taxon>
        <taxon>Hypocreales</taxon>
        <taxon>Bionectriaceae</taxon>
        <taxon>Clonostachys</taxon>
    </lineage>
</organism>
<protein>
    <recommendedName>
        <fullName evidence="11">Cytochrome P450</fullName>
    </recommendedName>
</protein>
<accession>A0A8H7K419</accession>
<evidence type="ECO:0000313" key="10">
    <source>
        <dbReference type="Proteomes" id="UP000616885"/>
    </source>
</evidence>
<keyword evidence="4 7" id="KW-0479">Metal-binding</keyword>
<keyword evidence="8" id="KW-0560">Oxidoreductase</keyword>
<dbReference type="PRINTS" id="PR00385">
    <property type="entry name" value="P450"/>
</dbReference>
<dbReference type="PRINTS" id="PR00465">
    <property type="entry name" value="EP450IV"/>
</dbReference>
<dbReference type="InterPro" id="IPR050121">
    <property type="entry name" value="Cytochrome_P450_monoxygenase"/>
</dbReference>
<evidence type="ECO:0000256" key="8">
    <source>
        <dbReference type="RuleBase" id="RU000461"/>
    </source>
</evidence>
<keyword evidence="5 7" id="KW-0408">Iron</keyword>
<sequence length="553" mass="60537">MPVPYVAPAVALLSSPSTVACAIVLATSTLAFRRLRSPFPGPRLLKLTSIPLQYHELTGSREAFVEALHQKFGPLVQVAPRHVSANDLNGLRDISVVSQRLDRPDPLLAFHNYGKENLVSTVRGDVHHERRKPLRSMYSAKMAASKEVTDVTLRAARDMLLLASPIGKKSPGGGAVVEIRELLRPALYDAMSFIVYGPNSRLNLVNDQAQRTAMEVDTEFQVARMSSAAGAMMFLLPRITLWLRRCGLAPGAMDGTTPSRLFSDRIGREALEALKRTDEKGGGGDGYQSLMGRLYAHFRANGPTTAVPSEEYILSDSLDQFWAGVSTTADGLAPLFRRLSLPENRTLQQRLRSEIRAAIAESGVSSAAGLTAERLKRLPLLNAVIRETLRIHPPIPFSMERKIVNEQGLIVHGQLIPAGWQVSAEVMAMQRKESVFDDAGRWVPDRWLTTNNHKSPTGGSKDVVADMKGHFLAFGSGSRMCLGMNVAWGVMRAFVAVIYGEMQTSIVQDHVEGVGGHRSGEKDPETSADGVAGWLEERQKTIRIHLQEAAGEQ</sequence>
<evidence type="ECO:0008006" key="11">
    <source>
        <dbReference type="Google" id="ProtNLM"/>
    </source>
</evidence>
<dbReference type="InterPro" id="IPR001128">
    <property type="entry name" value="Cyt_P450"/>
</dbReference>
<dbReference type="InterPro" id="IPR002403">
    <property type="entry name" value="Cyt_P450_E_grp-IV"/>
</dbReference>
<evidence type="ECO:0000256" key="6">
    <source>
        <dbReference type="ARBA" id="ARBA00023033"/>
    </source>
</evidence>
<proteinExistence type="inferred from homology"/>
<gene>
    <name evidence="9" type="ORF">IM811_006416</name>
</gene>
<dbReference type="GO" id="GO:0020037">
    <property type="term" value="F:heme binding"/>
    <property type="evidence" value="ECO:0007669"/>
    <property type="project" value="InterPro"/>
</dbReference>
<evidence type="ECO:0000256" key="2">
    <source>
        <dbReference type="ARBA" id="ARBA00010617"/>
    </source>
</evidence>
<evidence type="ECO:0000313" key="9">
    <source>
        <dbReference type="EMBL" id="KAF9743325.1"/>
    </source>
</evidence>
<name>A0A8H7K419_BIOOC</name>
<dbReference type="EMBL" id="JADCTT010000017">
    <property type="protein sequence ID" value="KAF9743325.1"/>
    <property type="molecule type" value="Genomic_DNA"/>
</dbReference>
<evidence type="ECO:0000256" key="1">
    <source>
        <dbReference type="ARBA" id="ARBA00001971"/>
    </source>
</evidence>
<dbReference type="GO" id="GO:0004497">
    <property type="term" value="F:monooxygenase activity"/>
    <property type="evidence" value="ECO:0007669"/>
    <property type="project" value="UniProtKB-KW"/>
</dbReference>
<evidence type="ECO:0000256" key="7">
    <source>
        <dbReference type="PIRSR" id="PIRSR602403-1"/>
    </source>
</evidence>
<evidence type="ECO:0000256" key="5">
    <source>
        <dbReference type="ARBA" id="ARBA00023004"/>
    </source>
</evidence>
<dbReference type="Pfam" id="PF00067">
    <property type="entry name" value="p450"/>
    <property type="match status" value="1"/>
</dbReference>
<comment type="similarity">
    <text evidence="2 8">Belongs to the cytochrome P450 family.</text>
</comment>
<dbReference type="InterPro" id="IPR036396">
    <property type="entry name" value="Cyt_P450_sf"/>
</dbReference>
<dbReference type="AlphaFoldDB" id="A0A8H7K419"/>
<dbReference type="SUPFAM" id="SSF48264">
    <property type="entry name" value="Cytochrome P450"/>
    <property type="match status" value="1"/>
</dbReference>
<dbReference type="GO" id="GO:0005506">
    <property type="term" value="F:iron ion binding"/>
    <property type="evidence" value="ECO:0007669"/>
    <property type="project" value="InterPro"/>
</dbReference>
<feature type="binding site" description="axial binding residue" evidence="7">
    <location>
        <position position="481"/>
    </location>
    <ligand>
        <name>heme</name>
        <dbReference type="ChEBI" id="CHEBI:30413"/>
    </ligand>
    <ligandPart>
        <name>Fe</name>
        <dbReference type="ChEBI" id="CHEBI:18248"/>
    </ligandPart>
</feature>